<dbReference type="GO" id="GO:0003743">
    <property type="term" value="F:translation initiation factor activity"/>
    <property type="evidence" value="ECO:0007669"/>
    <property type="project" value="UniProtKB-KW"/>
</dbReference>
<feature type="compositionally biased region" description="Low complexity" evidence="1">
    <location>
        <begin position="305"/>
        <end position="336"/>
    </location>
</feature>
<gene>
    <name evidence="2" type="ORF">roselon_03403</name>
</gene>
<dbReference type="AlphaFoldDB" id="W8S9H9"/>
<evidence type="ECO:0000256" key="1">
    <source>
        <dbReference type="SAM" id="MobiDB-lite"/>
    </source>
</evidence>
<evidence type="ECO:0000313" key="2">
    <source>
        <dbReference type="EMBL" id="AHM05661.1"/>
    </source>
</evidence>
<feature type="compositionally biased region" description="Acidic residues" evidence="1">
    <location>
        <begin position="200"/>
        <end position="214"/>
    </location>
</feature>
<feature type="compositionally biased region" description="Low complexity" evidence="1">
    <location>
        <begin position="254"/>
        <end position="268"/>
    </location>
</feature>
<feature type="compositionally biased region" description="Low complexity" evidence="1">
    <location>
        <begin position="487"/>
        <end position="499"/>
    </location>
</feature>
<dbReference type="SUPFAM" id="SSF53067">
    <property type="entry name" value="Actin-like ATPase domain"/>
    <property type="match status" value="1"/>
</dbReference>
<sequence length="1198" mass="122863">MTVHFALFLSPDGIALAHRQQAGHWAFLGDVGFDAPDLDTAMANLRAKGEAREGKGFATLLVLPDDQILYTSLTAPTDDPDLTEYRIEEGLEGLTPYTVAELVYDWREIEEDRVKLAVVARETLDEARAFAEGHGFHGVGFAAMPPLEKFPGVPLFDLSGPAHGLSFPDEGLAFGADAWSETVTPAEPAATEGVTQPEMDAADEAPEATDDAPDTVEGSADPAPPSEPTQAAEETAQSAPTPEAAGPEQAQDSPAPTGPEDTPAAPADPAEPEAETPADEDTPQQISDPMLDGPVAPLPDTEADTPSAPSQPEAPAAASEPATGTPAGAKPPVAFVDDLDGSGDDDLPPVPSAAVLKARRRGASGAAATDDYTAKSPDPGTDAADATAEAAPATPTFSARRARDATAAIDPKAPRSEVSGDLVGQRKSRIGFAAGTPSSETAATDAEDKPGQKRVARGELSGRLARLRDISRAPAAGDPGKSRGDSAPKSAPPKAQAKPVRSPKPDAEPRGQVRRASPKSATPRAAATGKPDLTAPPAAKGRLSGMLTSARDTIASRPSADRGDTDKPRRLSGLLDSAKQGSRSRTKSDAATPAGDDSPRRASILPGRRKRDTAPAPEGSEGRLSALGAALATDQGPGTAGTGSDTSDRKVARTALDPAPASAPRDDADGAFSSGLLARKSEDGAAGPSFRTGLILTVVLLVLLALIALWSALFLPNSPVARLLSGGTEQSAAVSDDPLTAPPPPAAITAPPAIGRVDPSTAPAVTAPEVTPETTPETTPVQRPETAAAPQPDVTDEAEADGIDLAALPATQSPTAATPAETAAAAPTPEAALPDIDADLDLPPLPPTPEDLLPSVEEAERFYAEDGIWPRTPARPDPGQIAGLNDLYVASIDPEISDFDAVALPAPGVNPGEMLRRMPSPPPFGTELETDARGLVRPTPEGVVTPDGAFVISGQPAIVAQPRPRELAPQVEPPDTAVEEAILGTFTPPPRPTDLDETRERQVLGGLTLNELSDLRPPERPLSAQEAAAQASLFPGTDAGDADAAAGPATAEAEETTEVAAETEADVIGGSALAVAQSRVPPTRPANIAELVANAERAQAAQPTAVAPSQIAPQPQIPSNADVARAATERNALRLRDLNLIGVTGTNANRRALVRLPSGRFVRVAVGDRLNGGTVAAIGESTLQYVRNGRTITLEVPG</sequence>
<feature type="compositionally biased region" description="Acidic residues" evidence="1">
    <location>
        <begin position="337"/>
        <end position="347"/>
    </location>
</feature>
<dbReference type="STRING" id="1294273.roselon_03403"/>
<dbReference type="KEGG" id="red:roselon_03403"/>
<feature type="region of interest" description="Disordered" evidence="1">
    <location>
        <begin position="632"/>
        <end position="651"/>
    </location>
</feature>
<dbReference type="eggNOG" id="ENOG502Z7MY">
    <property type="taxonomic scope" value="Bacteria"/>
</dbReference>
<feature type="compositionally biased region" description="Low complexity" evidence="1">
    <location>
        <begin position="377"/>
        <end position="396"/>
    </location>
</feature>
<dbReference type="Proteomes" id="UP000019593">
    <property type="component" value="Chromosome"/>
</dbReference>
<dbReference type="EMBL" id="CP004372">
    <property type="protein sequence ID" value="AHM05661.1"/>
    <property type="molecule type" value="Genomic_DNA"/>
</dbReference>
<feature type="compositionally biased region" description="Basic and acidic residues" evidence="1">
    <location>
        <begin position="559"/>
        <end position="569"/>
    </location>
</feature>
<keyword evidence="2" id="KW-0648">Protein biosynthesis</keyword>
<name>W8S9H9_9RHOB</name>
<feature type="compositionally biased region" description="Acidic residues" evidence="1">
    <location>
        <begin position="270"/>
        <end position="282"/>
    </location>
</feature>
<evidence type="ECO:0000313" key="3">
    <source>
        <dbReference type="Proteomes" id="UP000019593"/>
    </source>
</evidence>
<proteinExistence type="predicted"/>
<keyword evidence="2" id="KW-0396">Initiation factor</keyword>
<dbReference type="OrthoDB" id="7870459at2"/>
<feature type="region of interest" description="Disordered" evidence="1">
    <location>
        <begin position="187"/>
        <end position="622"/>
    </location>
</feature>
<keyword evidence="3" id="KW-1185">Reference proteome</keyword>
<dbReference type="RefSeq" id="WP_025313283.1">
    <property type="nucleotide sequence ID" value="NZ_CP004372.1"/>
</dbReference>
<organism evidence="2 3">
    <name type="scientific">Roseicyclus elongatus DSM 19469</name>
    <dbReference type="NCBI Taxonomy" id="1294273"/>
    <lineage>
        <taxon>Bacteria</taxon>
        <taxon>Pseudomonadati</taxon>
        <taxon>Pseudomonadota</taxon>
        <taxon>Alphaproteobacteria</taxon>
        <taxon>Rhodobacterales</taxon>
        <taxon>Roseobacteraceae</taxon>
        <taxon>Roseicyclus</taxon>
    </lineage>
</organism>
<dbReference type="PATRIC" id="fig|1294273.3.peg.3361"/>
<dbReference type="InterPro" id="IPR043129">
    <property type="entry name" value="ATPase_NBD"/>
</dbReference>
<feature type="region of interest" description="Disordered" evidence="1">
    <location>
        <begin position="732"/>
        <end position="797"/>
    </location>
</feature>
<dbReference type="HOGENOM" id="CLU_008842_0_0_5"/>
<accession>W8S9H9</accession>
<feature type="compositionally biased region" description="Low complexity" evidence="1">
    <location>
        <begin position="761"/>
        <end position="781"/>
    </location>
</feature>
<protein>
    <submittedName>
        <fullName evidence="2">Translation initiation factor 2 (IF-2, GTPase)</fullName>
    </submittedName>
</protein>
<feature type="region of interest" description="Disordered" evidence="1">
    <location>
        <begin position="1009"/>
        <end position="1029"/>
    </location>
</feature>
<reference evidence="2 3" key="1">
    <citation type="submission" date="2013-03" db="EMBL/GenBank/DDBJ databases">
        <authorList>
            <person name="Fiebig A."/>
            <person name="Goeker M."/>
            <person name="Klenk H.-P.P."/>
        </authorList>
    </citation>
    <scope>NUCLEOTIDE SEQUENCE [LARGE SCALE GENOMIC DNA]</scope>
    <source>
        <strain evidence="3">DSM 19469</strain>
    </source>
</reference>